<keyword evidence="6" id="KW-0808">Transferase</keyword>
<feature type="transmembrane region" description="Helical" evidence="15">
    <location>
        <begin position="277"/>
        <end position="296"/>
    </location>
</feature>
<comment type="subcellular location">
    <subcellularLocation>
        <location evidence="3">Cell membrane</location>
    </subcellularLocation>
    <subcellularLocation>
        <location evidence="2">Membrane</location>
        <topology evidence="2">Multi-pass membrane protein</topology>
    </subcellularLocation>
</comment>
<dbReference type="Gene3D" id="1.10.287.130">
    <property type="match status" value="1"/>
</dbReference>
<dbReference type="Gene3D" id="3.30.565.10">
    <property type="entry name" value="Histidine kinase-like ATPase, C-terminal domain"/>
    <property type="match status" value="1"/>
</dbReference>
<dbReference type="PANTHER" id="PTHR42878">
    <property type="entry name" value="TWO-COMPONENT HISTIDINE KINASE"/>
    <property type="match status" value="1"/>
</dbReference>
<dbReference type="InterPro" id="IPR004358">
    <property type="entry name" value="Sig_transdc_His_kin-like_C"/>
</dbReference>
<dbReference type="SMART" id="SM00387">
    <property type="entry name" value="HATPase_c"/>
    <property type="match status" value="1"/>
</dbReference>
<evidence type="ECO:0000256" key="1">
    <source>
        <dbReference type="ARBA" id="ARBA00000085"/>
    </source>
</evidence>
<name>A0ABN1UP76_9ACTN</name>
<evidence type="ECO:0000313" key="19">
    <source>
        <dbReference type="Proteomes" id="UP001499979"/>
    </source>
</evidence>
<feature type="transmembrane region" description="Helical" evidence="15">
    <location>
        <begin position="196"/>
        <end position="219"/>
    </location>
</feature>
<feature type="transmembrane region" description="Helical" evidence="15">
    <location>
        <begin position="165"/>
        <end position="184"/>
    </location>
</feature>
<evidence type="ECO:0000256" key="8">
    <source>
        <dbReference type="ARBA" id="ARBA00022741"/>
    </source>
</evidence>
<keyword evidence="9" id="KW-0418">Kinase</keyword>
<gene>
    <name evidence="18" type="ORF">GCM10009606_44080</name>
</gene>
<dbReference type="InterPro" id="IPR003661">
    <property type="entry name" value="HisK_dim/P_dom"/>
</dbReference>
<feature type="domain" description="Histidine kinase" evidence="16">
    <location>
        <begin position="454"/>
        <end position="666"/>
    </location>
</feature>
<keyword evidence="13 15" id="KW-0472">Membrane</keyword>
<feature type="transmembrane region" description="Helical" evidence="15">
    <location>
        <begin position="63"/>
        <end position="81"/>
    </location>
</feature>
<evidence type="ECO:0000256" key="6">
    <source>
        <dbReference type="ARBA" id="ARBA00022679"/>
    </source>
</evidence>
<feature type="domain" description="PAS" evidence="17">
    <location>
        <begin position="320"/>
        <end position="362"/>
    </location>
</feature>
<evidence type="ECO:0000256" key="11">
    <source>
        <dbReference type="ARBA" id="ARBA00022989"/>
    </source>
</evidence>
<evidence type="ECO:0000256" key="12">
    <source>
        <dbReference type="ARBA" id="ARBA00023012"/>
    </source>
</evidence>
<dbReference type="InterPro" id="IPR000014">
    <property type="entry name" value="PAS"/>
</dbReference>
<dbReference type="PANTHER" id="PTHR42878:SF7">
    <property type="entry name" value="SENSOR HISTIDINE KINASE GLRK"/>
    <property type="match status" value="1"/>
</dbReference>
<protein>
    <recommendedName>
        <fullName evidence="14">Sensor-like histidine kinase SenX3</fullName>
        <ecNumber evidence="4">2.7.13.3</ecNumber>
    </recommendedName>
</protein>
<feature type="transmembrane region" description="Helical" evidence="15">
    <location>
        <begin position="252"/>
        <end position="271"/>
    </location>
</feature>
<feature type="transmembrane region" description="Helical" evidence="15">
    <location>
        <begin position="12"/>
        <end position="30"/>
    </location>
</feature>
<evidence type="ECO:0000256" key="9">
    <source>
        <dbReference type="ARBA" id="ARBA00022777"/>
    </source>
</evidence>
<dbReference type="InterPro" id="IPR003594">
    <property type="entry name" value="HATPase_dom"/>
</dbReference>
<evidence type="ECO:0000256" key="5">
    <source>
        <dbReference type="ARBA" id="ARBA00022553"/>
    </source>
</evidence>
<dbReference type="Gene3D" id="3.30.450.20">
    <property type="entry name" value="PAS domain"/>
    <property type="match status" value="1"/>
</dbReference>
<evidence type="ECO:0000256" key="15">
    <source>
        <dbReference type="SAM" id="Phobius"/>
    </source>
</evidence>
<dbReference type="InterPro" id="IPR050351">
    <property type="entry name" value="BphY/WalK/GraS-like"/>
</dbReference>
<dbReference type="Pfam" id="PF00512">
    <property type="entry name" value="HisKA"/>
    <property type="match status" value="1"/>
</dbReference>
<dbReference type="RefSeq" id="WP_343910352.1">
    <property type="nucleotide sequence ID" value="NZ_BAAAJE010000029.1"/>
</dbReference>
<evidence type="ECO:0000256" key="10">
    <source>
        <dbReference type="ARBA" id="ARBA00022840"/>
    </source>
</evidence>
<sequence>MPGDREKPRAIVGPGGAFAFAGLLATIALGTRASDYHAPGFGTALPAGGLAVLWLLVRGARVLSWDSGLLLVLVFGLNLALGSEPEVAAALAVAVLVQSLLAVVLLRRWCPGLWGCGGDRPLDRPRVLARLGATLLLSSAVGAVLATIAWTALTHEDLDLGGLLWFGRNACSAFIVVTFGLLVGERLTGEPPRPRLLSNASWAELFATAVFTAGMYALAFSFDELPLAFPLLAATVWVGLRFSTLLSAAHSFVAGVATIFLTMAGIGPFAAVDRADLGYLLAEFYVATICITGLGLSTGRDEREALAAELRRTKEEADYQASVRQAVIGSMNEGLFVVDDAGEVLLHNAAAAEIFGVSEAEMTRELLAARSDRWADGTPMRDEDRPSSRALAGETPREVEILVRTGDQPDRVVAVSAIPLPRDGLRGRARALVLFRDTTLDHARREELAAFAGVVAHDLRNPLAAIDGWTEMIADELDAGSLDDELAREFVSRVRSSARRMRELIRDLLAHATSSARDLEVSRVEVGALVAEVAAARHAEDKIFCGPVPPVLADPVLVRQVLDNLVGNALKYVAPGVEPRIAVCGAAGALGFVTVRVIDNGIGIPADERELIFDEFHRAHYRDYEGSGLGLSIVRRIVTRHDGTIVALPNPDGPGSVFEFTLPAYDG</sequence>
<evidence type="ECO:0000256" key="14">
    <source>
        <dbReference type="ARBA" id="ARBA00039401"/>
    </source>
</evidence>
<dbReference type="PROSITE" id="PS50109">
    <property type="entry name" value="HIS_KIN"/>
    <property type="match status" value="1"/>
</dbReference>
<keyword evidence="12" id="KW-0902">Two-component regulatory system</keyword>
<evidence type="ECO:0000259" key="16">
    <source>
        <dbReference type="PROSITE" id="PS50109"/>
    </source>
</evidence>
<evidence type="ECO:0000256" key="13">
    <source>
        <dbReference type="ARBA" id="ARBA00023136"/>
    </source>
</evidence>
<keyword evidence="19" id="KW-1185">Reference proteome</keyword>
<dbReference type="CDD" id="cd00082">
    <property type="entry name" value="HisKA"/>
    <property type="match status" value="1"/>
</dbReference>
<keyword evidence="10" id="KW-0067">ATP-binding</keyword>
<dbReference type="PROSITE" id="PS50112">
    <property type="entry name" value="PAS"/>
    <property type="match status" value="1"/>
</dbReference>
<dbReference type="InterPro" id="IPR036890">
    <property type="entry name" value="HATPase_C_sf"/>
</dbReference>
<dbReference type="Proteomes" id="UP001499979">
    <property type="component" value="Unassembled WGS sequence"/>
</dbReference>
<evidence type="ECO:0000256" key="4">
    <source>
        <dbReference type="ARBA" id="ARBA00012438"/>
    </source>
</evidence>
<dbReference type="EC" id="2.7.13.3" evidence="4"/>
<dbReference type="Pfam" id="PF02518">
    <property type="entry name" value="HATPase_c"/>
    <property type="match status" value="1"/>
</dbReference>
<accession>A0ABN1UP76</accession>
<comment type="catalytic activity">
    <reaction evidence="1">
        <text>ATP + protein L-histidine = ADP + protein N-phospho-L-histidine.</text>
        <dbReference type="EC" id="2.7.13.3"/>
    </reaction>
</comment>
<dbReference type="InterPro" id="IPR035965">
    <property type="entry name" value="PAS-like_dom_sf"/>
</dbReference>
<reference evidence="18 19" key="1">
    <citation type="journal article" date="2019" name="Int. J. Syst. Evol. Microbiol.">
        <title>The Global Catalogue of Microorganisms (GCM) 10K type strain sequencing project: providing services to taxonomists for standard genome sequencing and annotation.</title>
        <authorList>
            <consortium name="The Broad Institute Genomics Platform"/>
            <consortium name="The Broad Institute Genome Sequencing Center for Infectious Disease"/>
            <person name="Wu L."/>
            <person name="Ma J."/>
        </authorList>
    </citation>
    <scope>NUCLEOTIDE SEQUENCE [LARGE SCALE GENOMIC DNA]</scope>
    <source>
        <strain evidence="18 19">JCM 11813</strain>
    </source>
</reference>
<evidence type="ECO:0000256" key="7">
    <source>
        <dbReference type="ARBA" id="ARBA00022692"/>
    </source>
</evidence>
<feature type="transmembrane region" description="Helical" evidence="15">
    <location>
        <begin position="127"/>
        <end position="153"/>
    </location>
</feature>
<keyword evidence="7 15" id="KW-0812">Transmembrane</keyword>
<dbReference type="CDD" id="cd00075">
    <property type="entry name" value="HATPase"/>
    <property type="match status" value="1"/>
</dbReference>
<dbReference type="EMBL" id="BAAAJE010000029">
    <property type="protein sequence ID" value="GAA1161320.1"/>
    <property type="molecule type" value="Genomic_DNA"/>
</dbReference>
<organism evidence="18 19">
    <name type="scientific">Nocardioides aquiterrae</name>
    <dbReference type="NCBI Taxonomy" id="203799"/>
    <lineage>
        <taxon>Bacteria</taxon>
        <taxon>Bacillati</taxon>
        <taxon>Actinomycetota</taxon>
        <taxon>Actinomycetes</taxon>
        <taxon>Propionibacteriales</taxon>
        <taxon>Nocardioidaceae</taxon>
        <taxon>Nocardioides</taxon>
    </lineage>
</organism>
<dbReference type="CDD" id="cd00130">
    <property type="entry name" value="PAS"/>
    <property type="match status" value="1"/>
</dbReference>
<dbReference type="InterPro" id="IPR036097">
    <property type="entry name" value="HisK_dim/P_sf"/>
</dbReference>
<dbReference type="SMART" id="SM00388">
    <property type="entry name" value="HisKA"/>
    <property type="match status" value="1"/>
</dbReference>
<dbReference type="InterPro" id="IPR005467">
    <property type="entry name" value="His_kinase_dom"/>
</dbReference>
<dbReference type="InterPro" id="IPR013656">
    <property type="entry name" value="PAS_4"/>
</dbReference>
<dbReference type="SUPFAM" id="SSF55785">
    <property type="entry name" value="PYP-like sensor domain (PAS domain)"/>
    <property type="match status" value="1"/>
</dbReference>
<evidence type="ECO:0000313" key="18">
    <source>
        <dbReference type="EMBL" id="GAA1161320.1"/>
    </source>
</evidence>
<dbReference type="Pfam" id="PF08448">
    <property type="entry name" value="PAS_4"/>
    <property type="match status" value="1"/>
</dbReference>
<keyword evidence="5" id="KW-0597">Phosphoprotein</keyword>
<keyword evidence="11 15" id="KW-1133">Transmembrane helix</keyword>
<feature type="transmembrane region" description="Helical" evidence="15">
    <location>
        <begin position="36"/>
        <end position="56"/>
    </location>
</feature>
<feature type="transmembrane region" description="Helical" evidence="15">
    <location>
        <begin position="87"/>
        <end position="106"/>
    </location>
</feature>
<evidence type="ECO:0000259" key="17">
    <source>
        <dbReference type="PROSITE" id="PS50112"/>
    </source>
</evidence>
<comment type="caution">
    <text evidence="18">The sequence shown here is derived from an EMBL/GenBank/DDBJ whole genome shotgun (WGS) entry which is preliminary data.</text>
</comment>
<proteinExistence type="predicted"/>
<evidence type="ECO:0000256" key="3">
    <source>
        <dbReference type="ARBA" id="ARBA00004236"/>
    </source>
</evidence>
<dbReference type="PRINTS" id="PR00344">
    <property type="entry name" value="BCTRLSENSOR"/>
</dbReference>
<evidence type="ECO:0000256" key="2">
    <source>
        <dbReference type="ARBA" id="ARBA00004141"/>
    </source>
</evidence>
<keyword evidence="8" id="KW-0547">Nucleotide-binding</keyword>
<dbReference type="SUPFAM" id="SSF55874">
    <property type="entry name" value="ATPase domain of HSP90 chaperone/DNA topoisomerase II/histidine kinase"/>
    <property type="match status" value="1"/>
</dbReference>
<dbReference type="SUPFAM" id="SSF47384">
    <property type="entry name" value="Homodimeric domain of signal transducing histidine kinase"/>
    <property type="match status" value="1"/>
</dbReference>